<dbReference type="OrthoDB" id="9808290at2"/>
<dbReference type="HOGENOM" id="CLU_097039_2_2_11"/>
<dbReference type="EMBL" id="JAWXXX010000001">
    <property type="protein sequence ID" value="MDX5894802.1"/>
    <property type="molecule type" value="Genomic_DNA"/>
</dbReference>
<evidence type="ECO:0000313" key="5">
    <source>
        <dbReference type="Proteomes" id="UP000025229"/>
    </source>
</evidence>
<dbReference type="Proteomes" id="UP000025229">
    <property type="component" value="Chromosome"/>
</dbReference>
<gene>
    <name evidence="3" type="ORF">RradSPS_2116</name>
    <name evidence="4" type="ORF">SIL72_12305</name>
</gene>
<dbReference type="Pfam" id="PF02643">
    <property type="entry name" value="DUF192"/>
    <property type="match status" value="1"/>
</dbReference>
<dbReference type="PROSITE" id="PS51257">
    <property type="entry name" value="PROKAR_LIPOPROTEIN"/>
    <property type="match status" value="1"/>
</dbReference>
<protein>
    <submittedName>
        <fullName evidence="4">DUF192 domain-containing protein</fullName>
    </submittedName>
</protein>
<sequence>MRGPREQTLAALLFALLVLAGCGGTVPAEPDLTEATGGERAAGACERPRFSEQTPEGVSREPLPVEPVTVRTSDGPVELRAEIADTDATRAQGLMFRESLGERCGMLFVYPSERELSFWMRNTLIPLSIAYIDSEGRIVDLQDMEPLDDEPPNYASAEPAQYALEVNEGFFRENGVRVGDRVELPDSVR</sequence>
<evidence type="ECO:0000256" key="2">
    <source>
        <dbReference type="SAM" id="SignalP"/>
    </source>
</evidence>
<dbReference type="AlphaFoldDB" id="A0A023X5Q7"/>
<dbReference type="EMBL" id="CP007514">
    <property type="protein sequence ID" value="AHY47399.1"/>
    <property type="molecule type" value="Genomic_DNA"/>
</dbReference>
<organism evidence="3 5">
    <name type="scientific">Rubrobacter radiotolerans</name>
    <name type="common">Arthrobacter radiotolerans</name>
    <dbReference type="NCBI Taxonomy" id="42256"/>
    <lineage>
        <taxon>Bacteria</taxon>
        <taxon>Bacillati</taxon>
        <taxon>Actinomycetota</taxon>
        <taxon>Rubrobacteria</taxon>
        <taxon>Rubrobacterales</taxon>
        <taxon>Rubrobacteraceae</taxon>
        <taxon>Rubrobacter</taxon>
    </lineage>
</organism>
<keyword evidence="5" id="KW-1185">Reference proteome</keyword>
<name>A0A023X5Q7_RUBRA</name>
<reference evidence="4" key="2">
    <citation type="submission" date="2023-11" db="EMBL/GenBank/DDBJ databases">
        <title>MicrobeMod: A computational toolkit for identifying prokaryotic methylation and restriction-modification with nanopore sequencing.</title>
        <authorList>
            <person name="Crits-Christoph A."/>
            <person name="Kang S.C."/>
            <person name="Lee H."/>
            <person name="Ostrov N."/>
        </authorList>
    </citation>
    <scope>NUCLEOTIDE SEQUENCE</scope>
    <source>
        <strain evidence="4">ATCC 51242</strain>
    </source>
</reference>
<dbReference type="PANTHER" id="PTHR37953:SF1">
    <property type="entry name" value="UPF0127 PROTEIN MJ1496"/>
    <property type="match status" value="1"/>
</dbReference>
<evidence type="ECO:0000256" key="1">
    <source>
        <dbReference type="SAM" id="MobiDB-lite"/>
    </source>
</evidence>
<dbReference type="KEGG" id="rrd:RradSPS_2116"/>
<dbReference type="InterPro" id="IPR003795">
    <property type="entry name" value="DUF192"/>
</dbReference>
<evidence type="ECO:0000313" key="4">
    <source>
        <dbReference type="EMBL" id="MDX5894802.1"/>
    </source>
</evidence>
<keyword evidence="2" id="KW-0732">Signal</keyword>
<evidence type="ECO:0000313" key="3">
    <source>
        <dbReference type="EMBL" id="AHY47399.1"/>
    </source>
</evidence>
<dbReference type="PANTHER" id="PTHR37953">
    <property type="entry name" value="UPF0127 PROTEIN MJ1496"/>
    <property type="match status" value="1"/>
</dbReference>
<dbReference type="Gene3D" id="2.60.120.1140">
    <property type="entry name" value="Protein of unknown function DUF192"/>
    <property type="match status" value="1"/>
</dbReference>
<proteinExistence type="predicted"/>
<dbReference type="Proteomes" id="UP001281130">
    <property type="component" value="Unassembled WGS sequence"/>
</dbReference>
<dbReference type="PATRIC" id="fig|42256.3.peg.2155"/>
<feature type="chain" id="PRO_5038616883" evidence="2">
    <location>
        <begin position="21"/>
        <end position="189"/>
    </location>
</feature>
<feature type="compositionally biased region" description="Low complexity" evidence="1">
    <location>
        <begin position="34"/>
        <end position="45"/>
    </location>
</feature>
<feature type="signal peptide" evidence="2">
    <location>
        <begin position="1"/>
        <end position="20"/>
    </location>
</feature>
<feature type="region of interest" description="Disordered" evidence="1">
    <location>
        <begin position="29"/>
        <end position="62"/>
    </location>
</feature>
<reference evidence="3 5" key="1">
    <citation type="submission" date="2014-03" db="EMBL/GenBank/DDBJ databases">
        <title>Complete genome sequence of the Radio-Resistant Rubrobacter radiotolerans RSPS-4.</title>
        <authorList>
            <person name="Egas C.C."/>
            <person name="Barroso C.C."/>
            <person name="Froufe H.J.C."/>
            <person name="Pacheco J.J."/>
            <person name="Albuquerque L.L."/>
            <person name="da Costa M.M.S."/>
        </authorList>
    </citation>
    <scope>NUCLEOTIDE SEQUENCE [LARGE SCALE GENOMIC DNA]</scope>
    <source>
        <strain evidence="3 5">RSPS-4</strain>
    </source>
</reference>
<accession>A0A023X5Q7</accession>
<dbReference type="eggNOG" id="COG1430">
    <property type="taxonomic scope" value="Bacteria"/>
</dbReference>
<dbReference type="STRING" id="42256.RradSPS_2116"/>
<dbReference type="InterPro" id="IPR038695">
    <property type="entry name" value="Saro_0823-like_sf"/>
</dbReference>
<dbReference type="RefSeq" id="WP_051589698.1">
    <property type="nucleotide sequence ID" value="NZ_CP007514.1"/>
</dbReference>